<protein>
    <submittedName>
        <fullName evidence="1">Uncharacterized protein</fullName>
    </submittedName>
</protein>
<evidence type="ECO:0000313" key="1">
    <source>
        <dbReference type="EMBL" id="RRF86883.1"/>
    </source>
</evidence>
<evidence type="ECO:0000313" key="2">
    <source>
        <dbReference type="Proteomes" id="UP000283868"/>
    </source>
</evidence>
<comment type="caution">
    <text evidence="1">The sequence shown here is derived from an EMBL/GenBank/DDBJ whole genome shotgun (WGS) entry which is preliminary data.</text>
</comment>
<gene>
    <name evidence="1" type="ORF">D2S45_09065</name>
</gene>
<keyword evidence="2" id="KW-1185">Reference proteome</keyword>
<dbReference type="EMBL" id="QXEN01000015">
    <property type="protein sequence ID" value="RRF86883.1"/>
    <property type="molecule type" value="Genomic_DNA"/>
</dbReference>
<dbReference type="Proteomes" id="UP000283868">
    <property type="component" value="Unassembled WGS sequence"/>
</dbReference>
<dbReference type="AlphaFoldDB" id="A0A3R7WGM7"/>
<organism evidence="1 2">
    <name type="scientific">Prevotella intermedia</name>
    <dbReference type="NCBI Taxonomy" id="28131"/>
    <lineage>
        <taxon>Bacteria</taxon>
        <taxon>Pseudomonadati</taxon>
        <taxon>Bacteroidota</taxon>
        <taxon>Bacteroidia</taxon>
        <taxon>Bacteroidales</taxon>
        <taxon>Prevotellaceae</taxon>
        <taxon>Prevotella</taxon>
    </lineage>
</organism>
<name>A0A3R7WGM7_PREIN</name>
<proteinExistence type="predicted"/>
<reference evidence="1 2" key="1">
    <citation type="submission" date="2018-08" db="EMBL/GenBank/DDBJ databases">
        <title>Comparative analysis of Prevotella intermedia strains.</title>
        <authorList>
            <person name="Moon J.-H."/>
            <person name="Lee J.-H."/>
        </authorList>
    </citation>
    <scope>NUCLEOTIDE SEQUENCE [LARGE SCALE GENOMIC DNA]</scope>
    <source>
        <strain evidence="1 2">ATCC 15033</strain>
    </source>
</reference>
<sequence>MNLHKHLFKRYRAIYKKISSNLQKDIEQSTKRYRAIHKKIPSNLQKDTARFAKRYRAICKKIPTSKIKTTKLVESLAVLDFQQYI</sequence>
<accession>A0A3R7WGM7</accession>